<accession>A0AB34IML0</accession>
<comment type="caution">
    <text evidence="2">The sequence shown here is derived from an EMBL/GenBank/DDBJ whole genome shotgun (WGS) entry which is preliminary data.</text>
</comment>
<evidence type="ECO:0000313" key="3">
    <source>
        <dbReference type="Proteomes" id="UP001515480"/>
    </source>
</evidence>
<keyword evidence="1" id="KW-0732">Signal</keyword>
<evidence type="ECO:0000256" key="1">
    <source>
        <dbReference type="SAM" id="SignalP"/>
    </source>
</evidence>
<name>A0AB34IML0_PRYPA</name>
<reference evidence="2 3" key="1">
    <citation type="journal article" date="2024" name="Science">
        <title>Giant polyketide synthase enzymes in the biosynthesis of giant marine polyether toxins.</title>
        <authorList>
            <person name="Fallon T.R."/>
            <person name="Shende V.V."/>
            <person name="Wierzbicki I.H."/>
            <person name="Pendleton A.L."/>
            <person name="Watervoot N.F."/>
            <person name="Auber R.P."/>
            <person name="Gonzalez D.J."/>
            <person name="Wisecaver J.H."/>
            <person name="Moore B.S."/>
        </authorList>
    </citation>
    <scope>NUCLEOTIDE SEQUENCE [LARGE SCALE GENOMIC DNA]</scope>
    <source>
        <strain evidence="2 3">12B1</strain>
    </source>
</reference>
<dbReference type="AlphaFoldDB" id="A0AB34IML0"/>
<dbReference type="Proteomes" id="UP001515480">
    <property type="component" value="Unassembled WGS sequence"/>
</dbReference>
<proteinExistence type="predicted"/>
<protein>
    <submittedName>
        <fullName evidence="2">Uncharacterized protein</fullName>
    </submittedName>
</protein>
<feature type="chain" id="PRO_5044271499" evidence="1">
    <location>
        <begin position="20"/>
        <end position="128"/>
    </location>
</feature>
<gene>
    <name evidence="2" type="ORF">AB1Y20_012872</name>
</gene>
<organism evidence="2 3">
    <name type="scientific">Prymnesium parvum</name>
    <name type="common">Toxic golden alga</name>
    <dbReference type="NCBI Taxonomy" id="97485"/>
    <lineage>
        <taxon>Eukaryota</taxon>
        <taxon>Haptista</taxon>
        <taxon>Haptophyta</taxon>
        <taxon>Prymnesiophyceae</taxon>
        <taxon>Prymnesiales</taxon>
        <taxon>Prymnesiaceae</taxon>
        <taxon>Prymnesium</taxon>
    </lineage>
</organism>
<feature type="signal peptide" evidence="1">
    <location>
        <begin position="1"/>
        <end position="19"/>
    </location>
</feature>
<evidence type="ECO:0000313" key="2">
    <source>
        <dbReference type="EMBL" id="KAL1500203.1"/>
    </source>
</evidence>
<sequence length="128" mass="13834">MHLLRAALLSHVMWAPASSMAVLPQGMWTHSSSMAVLDGHASASHRLRTSRAQGCVMLLANRLYFDQVDESLLLDHLGTTPYGLRVMPPAYASVVNVILCSQADSQTSAYNGENQNGVHALQSLSNSQ</sequence>
<dbReference type="EMBL" id="JBGBPQ010000024">
    <property type="protein sequence ID" value="KAL1500203.1"/>
    <property type="molecule type" value="Genomic_DNA"/>
</dbReference>
<keyword evidence="3" id="KW-1185">Reference proteome</keyword>